<dbReference type="SUPFAM" id="SSF103088">
    <property type="entry name" value="OmpA-like"/>
    <property type="match status" value="1"/>
</dbReference>
<dbReference type="GO" id="GO:0009279">
    <property type="term" value="C:cell outer membrane"/>
    <property type="evidence" value="ECO:0007669"/>
    <property type="project" value="UniProtKB-SubCell"/>
</dbReference>
<evidence type="ECO:0000256" key="5">
    <source>
        <dbReference type="SAM" id="SignalP"/>
    </source>
</evidence>
<dbReference type="PROSITE" id="PS51123">
    <property type="entry name" value="OMPA_2"/>
    <property type="match status" value="1"/>
</dbReference>
<evidence type="ECO:0000256" key="2">
    <source>
        <dbReference type="ARBA" id="ARBA00023136"/>
    </source>
</evidence>
<evidence type="ECO:0000256" key="1">
    <source>
        <dbReference type="ARBA" id="ARBA00004442"/>
    </source>
</evidence>
<dbReference type="InterPro" id="IPR050330">
    <property type="entry name" value="Bact_OuterMem_StrucFunc"/>
</dbReference>
<dbReference type="InterPro" id="IPR006664">
    <property type="entry name" value="OMP_bac"/>
</dbReference>
<evidence type="ECO:0000313" key="8">
    <source>
        <dbReference type="Proteomes" id="UP000187495"/>
    </source>
</evidence>
<evidence type="ECO:0000259" key="6">
    <source>
        <dbReference type="PROSITE" id="PS51123"/>
    </source>
</evidence>
<dbReference type="EMBL" id="FTNU01000021">
    <property type="protein sequence ID" value="SIS06049.1"/>
    <property type="molecule type" value="Genomic_DNA"/>
</dbReference>
<dbReference type="STRING" id="34061.B0189_01890"/>
<feature type="signal peptide" evidence="5">
    <location>
        <begin position="1"/>
        <end position="22"/>
    </location>
</feature>
<dbReference type="PRINTS" id="PR01021">
    <property type="entry name" value="OMPADOMAIN"/>
</dbReference>
<accession>A0A1N7G0F3</accession>
<dbReference type="Proteomes" id="UP000187495">
    <property type="component" value="Unassembled WGS sequence"/>
</dbReference>
<dbReference type="AlphaFoldDB" id="A0A1N7G0F3"/>
<keyword evidence="5" id="KW-0732">Signal</keyword>
<dbReference type="InterPro" id="IPR036737">
    <property type="entry name" value="OmpA-like_sf"/>
</dbReference>
<evidence type="ECO:0000256" key="4">
    <source>
        <dbReference type="PROSITE-ProRule" id="PRU00473"/>
    </source>
</evidence>
<dbReference type="PANTHER" id="PTHR30329:SF21">
    <property type="entry name" value="LIPOPROTEIN YIAD-RELATED"/>
    <property type="match status" value="1"/>
</dbReference>
<name>A0A1N7G0F3_9GAMM</name>
<dbReference type="PANTHER" id="PTHR30329">
    <property type="entry name" value="STATOR ELEMENT OF FLAGELLAR MOTOR COMPLEX"/>
    <property type="match status" value="1"/>
</dbReference>
<dbReference type="Gene3D" id="3.30.1330.60">
    <property type="entry name" value="OmpA-like domain"/>
    <property type="match status" value="1"/>
</dbReference>
<dbReference type="RefSeq" id="WP_076556039.1">
    <property type="nucleotide sequence ID" value="NZ_FTNU01000021.1"/>
</dbReference>
<reference evidence="8" key="1">
    <citation type="submission" date="2017-01" db="EMBL/GenBank/DDBJ databases">
        <authorList>
            <person name="Varghese N."/>
            <person name="Submissions S."/>
        </authorList>
    </citation>
    <scope>NUCLEOTIDE SEQUENCE [LARGE SCALE GENOMIC DNA]</scope>
    <source>
        <strain evidence="8">DSM 21768</strain>
    </source>
</reference>
<evidence type="ECO:0000256" key="3">
    <source>
        <dbReference type="ARBA" id="ARBA00023237"/>
    </source>
</evidence>
<keyword evidence="8" id="KW-1185">Reference proteome</keyword>
<feature type="domain" description="OmpA-like" evidence="6">
    <location>
        <begin position="66"/>
        <end position="194"/>
    </location>
</feature>
<keyword evidence="2 4" id="KW-0472">Membrane</keyword>
<keyword evidence="3" id="KW-0998">Cell outer membrane</keyword>
<proteinExistence type="predicted"/>
<organism evidence="7 8">
    <name type="scientific">Moraxella cuniculi DSM 21768</name>
    <dbReference type="NCBI Taxonomy" id="1122245"/>
    <lineage>
        <taxon>Bacteria</taxon>
        <taxon>Pseudomonadati</taxon>
        <taxon>Pseudomonadota</taxon>
        <taxon>Gammaproteobacteria</taxon>
        <taxon>Moraxellales</taxon>
        <taxon>Moraxellaceae</taxon>
        <taxon>Moraxella</taxon>
    </lineage>
</organism>
<dbReference type="Pfam" id="PF00691">
    <property type="entry name" value="OmpA"/>
    <property type="match status" value="1"/>
</dbReference>
<dbReference type="CDD" id="cd07185">
    <property type="entry name" value="OmpA_C-like"/>
    <property type="match status" value="1"/>
</dbReference>
<sequence>MKKMKFLTACCILATLGSTAQARDVIHRWCPPEEAKPVEVVPPVVVEQPVIIPEPVPVQPERPVPPPVRQIEIAADALFRFDKSGMADMLPEGKARLDELARVLNEEFIEISGIALTGYTDRLGSESYNLALGQRRADTVKAYLQQKGILVPISATSAGESQPVVQCSDSLGREALKNCLQPNRRVTVDVSGYAK</sequence>
<comment type="subcellular location">
    <subcellularLocation>
        <location evidence="1">Cell outer membrane</location>
    </subcellularLocation>
</comment>
<protein>
    <submittedName>
        <fullName evidence="7">Outer membrane protein OmpA</fullName>
    </submittedName>
</protein>
<evidence type="ECO:0000313" key="7">
    <source>
        <dbReference type="EMBL" id="SIS06049.1"/>
    </source>
</evidence>
<feature type="chain" id="PRO_5012501158" evidence="5">
    <location>
        <begin position="23"/>
        <end position="195"/>
    </location>
</feature>
<gene>
    <name evidence="7" type="ORF">SAMN02745664_1215</name>
</gene>
<dbReference type="InterPro" id="IPR006665">
    <property type="entry name" value="OmpA-like"/>
</dbReference>